<keyword evidence="3 11" id="KW-0813">Transport</keyword>
<evidence type="ECO:0000256" key="4">
    <source>
        <dbReference type="ARBA" id="ARBA00022547"/>
    </source>
</evidence>
<reference evidence="14" key="1">
    <citation type="submission" date="2017-02" db="EMBL/GenBank/DDBJ databases">
        <authorList>
            <person name="Varghese N."/>
            <person name="Submissions S."/>
        </authorList>
    </citation>
    <scope>NUCLEOTIDE SEQUENCE [LARGE SCALE GENOMIC DNA]</scope>
    <source>
        <strain evidence="14">ATCC BAA-73</strain>
    </source>
</reference>
<comment type="subcellular location">
    <subcellularLocation>
        <location evidence="11 12">Cell membrane</location>
        <topology evidence="11 12">Multi-pass membrane protein</topology>
    </subcellularLocation>
    <subcellularLocation>
        <location evidence="1">Membrane</location>
        <topology evidence="1">Multi-pass membrane protein</topology>
    </subcellularLocation>
</comment>
<comment type="function">
    <text evidence="11 12">Key component of the proton channel; it plays a direct role in the translocation of protons across the membrane.</text>
</comment>
<feature type="transmembrane region" description="Helical" evidence="11">
    <location>
        <begin position="74"/>
        <end position="98"/>
    </location>
</feature>
<keyword evidence="9 11" id="KW-0472">Membrane</keyword>
<dbReference type="PANTHER" id="PTHR42823:SF3">
    <property type="entry name" value="ATP SYNTHASE SUBUNIT A, CHLOROPLASTIC"/>
    <property type="match status" value="1"/>
</dbReference>
<keyword evidence="7 11" id="KW-1133">Transmembrane helix</keyword>
<dbReference type="PROSITE" id="PS00449">
    <property type="entry name" value="ATPASE_A"/>
    <property type="match status" value="1"/>
</dbReference>
<dbReference type="EMBL" id="FUWM01000007">
    <property type="protein sequence ID" value="SJZ48128.1"/>
    <property type="molecule type" value="Genomic_DNA"/>
</dbReference>
<keyword evidence="14" id="KW-1185">Reference proteome</keyword>
<feature type="transmembrane region" description="Helical" evidence="11">
    <location>
        <begin position="104"/>
        <end position="123"/>
    </location>
</feature>
<keyword evidence="6 11" id="KW-0375">Hydrogen ion transport</keyword>
<sequence>MGAGPQVVLHLFGIPVTDTVVVSWVIMLVLWVFAISASKSIELVPSGTQNAAELFIEAIIDLIEGMMPDEGKRFLPLIATIALFIGLANLVGIIPLVPNPTADLNTTLGIALIVFVATHFYGLEEKGFTYIKEFTEPSIALLPLNLIGELAKPISLAFRLFGNMAGGGVILGIIAMFVPWVIPVPLMAWFDVFVGIIQAFIFTMLAIAYISVARG</sequence>
<name>A0A1T4L0K1_9FIRM</name>
<dbReference type="GO" id="GO:0005886">
    <property type="term" value="C:plasma membrane"/>
    <property type="evidence" value="ECO:0007669"/>
    <property type="project" value="UniProtKB-SubCell"/>
</dbReference>
<dbReference type="GO" id="GO:0046933">
    <property type="term" value="F:proton-transporting ATP synthase activity, rotational mechanism"/>
    <property type="evidence" value="ECO:0007669"/>
    <property type="project" value="UniProtKB-UniRule"/>
</dbReference>
<dbReference type="InterPro" id="IPR000568">
    <property type="entry name" value="ATP_synth_F0_asu"/>
</dbReference>
<dbReference type="HAMAP" id="MF_01393">
    <property type="entry name" value="ATP_synth_a_bact"/>
    <property type="match status" value="1"/>
</dbReference>
<dbReference type="RefSeq" id="WP_143555662.1">
    <property type="nucleotide sequence ID" value="NZ_FUWM01000007.1"/>
</dbReference>
<evidence type="ECO:0000256" key="12">
    <source>
        <dbReference type="RuleBase" id="RU000483"/>
    </source>
</evidence>
<keyword evidence="4 11" id="KW-0138">CF(0)</keyword>
<evidence type="ECO:0000256" key="2">
    <source>
        <dbReference type="ARBA" id="ARBA00006810"/>
    </source>
</evidence>
<dbReference type="PANTHER" id="PTHR42823">
    <property type="entry name" value="ATP SYNTHASE SUBUNIT A, CHLOROPLASTIC"/>
    <property type="match status" value="1"/>
</dbReference>
<evidence type="ECO:0000256" key="1">
    <source>
        <dbReference type="ARBA" id="ARBA00004141"/>
    </source>
</evidence>
<feature type="transmembrane region" description="Helical" evidence="11">
    <location>
        <begin position="12"/>
        <end position="33"/>
    </location>
</feature>
<gene>
    <name evidence="11" type="primary">atpB</name>
    <name evidence="13" type="ORF">SAMN02745118_00973</name>
</gene>
<proteinExistence type="inferred from homology"/>
<dbReference type="Gene3D" id="1.20.120.220">
    <property type="entry name" value="ATP synthase, F0 complex, subunit A"/>
    <property type="match status" value="1"/>
</dbReference>
<accession>A0A1T4L0K1</accession>
<evidence type="ECO:0000313" key="13">
    <source>
        <dbReference type="EMBL" id="SJZ48128.1"/>
    </source>
</evidence>
<dbReference type="GO" id="GO:0045259">
    <property type="term" value="C:proton-transporting ATP synthase complex"/>
    <property type="evidence" value="ECO:0007669"/>
    <property type="project" value="UniProtKB-KW"/>
</dbReference>
<keyword evidence="10 11" id="KW-0066">ATP synthesis</keyword>
<feature type="transmembrane region" description="Helical" evidence="11">
    <location>
        <begin position="160"/>
        <end position="182"/>
    </location>
</feature>
<comment type="similarity">
    <text evidence="2 11 12">Belongs to the ATPase A chain family.</text>
</comment>
<keyword evidence="11" id="KW-1003">Cell membrane</keyword>
<evidence type="ECO:0000256" key="10">
    <source>
        <dbReference type="ARBA" id="ARBA00023310"/>
    </source>
</evidence>
<organism evidence="13 14">
    <name type="scientific">Selenihalanaerobacter shriftii</name>
    <dbReference type="NCBI Taxonomy" id="142842"/>
    <lineage>
        <taxon>Bacteria</taxon>
        <taxon>Bacillati</taxon>
        <taxon>Bacillota</taxon>
        <taxon>Clostridia</taxon>
        <taxon>Halanaerobiales</taxon>
        <taxon>Halobacteroidaceae</taxon>
        <taxon>Selenihalanaerobacter</taxon>
    </lineage>
</organism>
<dbReference type="OrthoDB" id="9789241at2"/>
<keyword evidence="8 11" id="KW-0406">Ion transport</keyword>
<dbReference type="AlphaFoldDB" id="A0A1T4L0K1"/>
<dbReference type="PRINTS" id="PR00123">
    <property type="entry name" value="ATPASEA"/>
</dbReference>
<dbReference type="NCBIfam" id="TIGR01131">
    <property type="entry name" value="ATP_synt_6_or_A"/>
    <property type="match status" value="1"/>
</dbReference>
<evidence type="ECO:0000256" key="5">
    <source>
        <dbReference type="ARBA" id="ARBA00022692"/>
    </source>
</evidence>
<evidence type="ECO:0000256" key="9">
    <source>
        <dbReference type="ARBA" id="ARBA00023136"/>
    </source>
</evidence>
<evidence type="ECO:0000256" key="7">
    <source>
        <dbReference type="ARBA" id="ARBA00022989"/>
    </source>
</evidence>
<evidence type="ECO:0000256" key="11">
    <source>
        <dbReference type="HAMAP-Rule" id="MF_01393"/>
    </source>
</evidence>
<dbReference type="InterPro" id="IPR035908">
    <property type="entry name" value="F0_ATP_A_sf"/>
</dbReference>
<keyword evidence="5 11" id="KW-0812">Transmembrane</keyword>
<dbReference type="GO" id="GO:0042777">
    <property type="term" value="P:proton motive force-driven plasma membrane ATP synthesis"/>
    <property type="evidence" value="ECO:0007669"/>
    <property type="project" value="TreeGrafter"/>
</dbReference>
<dbReference type="Proteomes" id="UP000190625">
    <property type="component" value="Unassembled WGS sequence"/>
</dbReference>
<dbReference type="Pfam" id="PF00119">
    <property type="entry name" value="ATP-synt_A"/>
    <property type="match status" value="1"/>
</dbReference>
<evidence type="ECO:0000313" key="14">
    <source>
        <dbReference type="Proteomes" id="UP000190625"/>
    </source>
</evidence>
<evidence type="ECO:0000256" key="6">
    <source>
        <dbReference type="ARBA" id="ARBA00022781"/>
    </source>
</evidence>
<evidence type="ECO:0000256" key="3">
    <source>
        <dbReference type="ARBA" id="ARBA00022448"/>
    </source>
</evidence>
<evidence type="ECO:0000256" key="8">
    <source>
        <dbReference type="ARBA" id="ARBA00023065"/>
    </source>
</evidence>
<protein>
    <recommendedName>
        <fullName evidence="11 12">ATP synthase subunit a</fullName>
    </recommendedName>
    <alternativeName>
        <fullName evidence="11">ATP synthase F0 sector subunit a</fullName>
    </alternativeName>
    <alternativeName>
        <fullName evidence="11">F-ATPase subunit 6</fullName>
    </alternativeName>
</protein>
<dbReference type="SUPFAM" id="SSF81336">
    <property type="entry name" value="F1F0 ATP synthase subunit A"/>
    <property type="match status" value="1"/>
</dbReference>
<dbReference type="CDD" id="cd00310">
    <property type="entry name" value="ATP-synt_Fo_a_6"/>
    <property type="match status" value="1"/>
</dbReference>
<feature type="transmembrane region" description="Helical" evidence="11">
    <location>
        <begin position="188"/>
        <end position="212"/>
    </location>
</feature>
<dbReference type="InterPro" id="IPR045082">
    <property type="entry name" value="ATP_syn_F0_a_bact/chloroplast"/>
</dbReference>
<dbReference type="InterPro" id="IPR023011">
    <property type="entry name" value="ATP_synth_F0_asu_AS"/>
</dbReference>
<dbReference type="STRING" id="142842.SAMN02745118_00973"/>